<keyword evidence="2 5" id="KW-0808">Transferase</keyword>
<dbReference type="InterPro" id="IPR022641">
    <property type="entry name" value="CheR_N"/>
</dbReference>
<dbReference type="PANTHER" id="PTHR24422:SF19">
    <property type="entry name" value="CHEMOTAXIS PROTEIN METHYLTRANSFERASE"/>
    <property type="match status" value="1"/>
</dbReference>
<evidence type="ECO:0000313" key="6">
    <source>
        <dbReference type="Proteomes" id="UP000741863"/>
    </source>
</evidence>
<dbReference type="InterPro" id="IPR029063">
    <property type="entry name" value="SAM-dependent_MTases_sf"/>
</dbReference>
<keyword evidence="6" id="KW-1185">Reference proteome</keyword>
<dbReference type="GO" id="GO:0008983">
    <property type="term" value="F:protein-glutamate O-methyltransferase activity"/>
    <property type="evidence" value="ECO:0007669"/>
    <property type="project" value="UniProtKB-EC"/>
</dbReference>
<reference evidence="5 6" key="1">
    <citation type="submission" date="2021-01" db="EMBL/GenBank/DDBJ databases">
        <title>Genomic Encyclopedia of Type Strains, Phase IV (KMG-IV): sequencing the most valuable type-strain genomes for metagenomic binning, comparative biology and taxonomic classification.</title>
        <authorList>
            <person name="Goeker M."/>
        </authorList>
    </citation>
    <scope>NUCLEOTIDE SEQUENCE [LARGE SCALE GENOMIC DNA]</scope>
    <source>
        <strain evidence="5 6">DSM 25540</strain>
    </source>
</reference>
<dbReference type="Pfam" id="PF01739">
    <property type="entry name" value="CheR"/>
    <property type="match status" value="1"/>
</dbReference>
<dbReference type="InterPro" id="IPR022642">
    <property type="entry name" value="CheR_C"/>
</dbReference>
<dbReference type="InterPro" id="IPR050903">
    <property type="entry name" value="Bact_Chemotaxis_MeTrfase"/>
</dbReference>
<dbReference type="EMBL" id="JAFBEC010000007">
    <property type="protein sequence ID" value="MBM7633529.1"/>
    <property type="molecule type" value="Genomic_DNA"/>
</dbReference>
<dbReference type="EC" id="2.1.1.80" evidence="5"/>
<keyword evidence="1 5" id="KW-0489">Methyltransferase</keyword>
<dbReference type="SUPFAM" id="SSF53335">
    <property type="entry name" value="S-adenosyl-L-methionine-dependent methyltransferases"/>
    <property type="match status" value="1"/>
</dbReference>
<dbReference type="Proteomes" id="UP000741863">
    <property type="component" value="Unassembled WGS sequence"/>
</dbReference>
<accession>A0ABS2PDL6</accession>
<evidence type="ECO:0000313" key="5">
    <source>
        <dbReference type="EMBL" id="MBM7633529.1"/>
    </source>
</evidence>
<dbReference type="PRINTS" id="PR00996">
    <property type="entry name" value="CHERMTFRASE"/>
</dbReference>
<dbReference type="SMART" id="SM00138">
    <property type="entry name" value="MeTrc"/>
    <property type="match status" value="1"/>
</dbReference>
<comment type="caution">
    <text evidence="5">The sequence shown here is derived from an EMBL/GenBank/DDBJ whole genome shotgun (WGS) entry which is preliminary data.</text>
</comment>
<dbReference type="InterPro" id="IPR000780">
    <property type="entry name" value="CheR_MeTrfase"/>
</dbReference>
<name>A0ABS2PDL6_9BACL</name>
<dbReference type="RefSeq" id="WP_204698227.1">
    <property type="nucleotide sequence ID" value="NZ_JAFBEC010000007.1"/>
</dbReference>
<dbReference type="GO" id="GO:0032259">
    <property type="term" value="P:methylation"/>
    <property type="evidence" value="ECO:0007669"/>
    <property type="project" value="UniProtKB-KW"/>
</dbReference>
<dbReference type="PROSITE" id="PS50123">
    <property type="entry name" value="CHER"/>
    <property type="match status" value="1"/>
</dbReference>
<evidence type="ECO:0000259" key="4">
    <source>
        <dbReference type="PROSITE" id="PS50123"/>
    </source>
</evidence>
<evidence type="ECO:0000256" key="3">
    <source>
        <dbReference type="ARBA" id="ARBA00022691"/>
    </source>
</evidence>
<organism evidence="5 6">
    <name type="scientific">Geomicrobium sediminis</name>
    <dbReference type="NCBI Taxonomy" id="1347788"/>
    <lineage>
        <taxon>Bacteria</taxon>
        <taxon>Bacillati</taxon>
        <taxon>Bacillota</taxon>
        <taxon>Bacilli</taxon>
        <taxon>Bacillales</taxon>
        <taxon>Geomicrobium</taxon>
    </lineage>
</organism>
<dbReference type="Pfam" id="PF03705">
    <property type="entry name" value="CheR_N"/>
    <property type="match status" value="1"/>
</dbReference>
<feature type="domain" description="CheR-type methyltransferase" evidence="4">
    <location>
        <begin position="1"/>
        <end position="259"/>
    </location>
</feature>
<dbReference type="SUPFAM" id="SSF47757">
    <property type="entry name" value="Chemotaxis receptor methyltransferase CheR, N-terminal domain"/>
    <property type="match status" value="1"/>
</dbReference>
<evidence type="ECO:0000256" key="2">
    <source>
        <dbReference type="ARBA" id="ARBA00022679"/>
    </source>
</evidence>
<proteinExistence type="predicted"/>
<sequence length="262" mass="31246">MHEDYNVFVKRVHHKYGIDLSLYKQKQMMRRTRSFYERYGFLSYEDFFMLGLTVDGEMEKRFIDRITINVSEFYRNRERWMDLRRLVLPELVAQNEALTIWSAACSTGEEAYTLRTLFSDQPKRDIKIIATDIDELVLLKAKRATYSSKSLRELLPHEVTEYFNNEGDNYTVKDRYRKSVTFSKHDLLNDRYMKGVHLITCRNVLIYFTEEAKDRILKRFVSSLTDGGFLFVGSTEQIFSPERYGLETYGSFIYRKTPLHEQ</sequence>
<keyword evidence="3" id="KW-0949">S-adenosyl-L-methionine</keyword>
<evidence type="ECO:0000256" key="1">
    <source>
        <dbReference type="ARBA" id="ARBA00022603"/>
    </source>
</evidence>
<dbReference type="PANTHER" id="PTHR24422">
    <property type="entry name" value="CHEMOTAXIS PROTEIN METHYLTRANSFERASE"/>
    <property type="match status" value="1"/>
</dbReference>
<protein>
    <submittedName>
        <fullName evidence="5">Chemotaxis protein methyltransferase CheR</fullName>
        <ecNumber evidence="5">2.1.1.80</ecNumber>
    </submittedName>
</protein>
<gene>
    <name evidence="5" type="ORF">JOD17_002623</name>
</gene>
<dbReference type="Gene3D" id="3.40.50.150">
    <property type="entry name" value="Vaccinia Virus protein VP39"/>
    <property type="match status" value="1"/>
</dbReference>